<evidence type="ECO:0000256" key="2">
    <source>
        <dbReference type="ARBA" id="ARBA00022679"/>
    </source>
</evidence>
<gene>
    <name evidence="4" type="ORF">AY602_07345</name>
</gene>
<proteinExistence type="predicted"/>
<dbReference type="AlphaFoldDB" id="A0A854NER3"/>
<evidence type="ECO:0000313" key="5">
    <source>
        <dbReference type="Proteomes" id="UP000197692"/>
    </source>
</evidence>
<keyword evidence="2 4" id="KW-0808">Transferase</keyword>
<reference evidence="5" key="1">
    <citation type="submission" date="2016-02" db="EMBL/GenBank/DDBJ databases">
        <title>Genomic analyses of a collection of pathogenic Corynebacterium diphtheriae.</title>
        <authorList>
            <person name="Sangal V."/>
            <person name="Titov L."/>
        </authorList>
    </citation>
    <scope>NUCLEOTIDE SEQUENCE [LARGE SCALE GENOMIC DNA]</scope>
    <source>
        <strain evidence="5">1438</strain>
    </source>
</reference>
<organism evidence="4 5">
    <name type="scientific">Corynebacterium diphtheriae bv. mitis</name>
    <dbReference type="NCBI Taxonomy" id="1806053"/>
    <lineage>
        <taxon>Bacteria</taxon>
        <taxon>Bacillati</taxon>
        <taxon>Actinomycetota</taxon>
        <taxon>Actinomycetes</taxon>
        <taxon>Mycobacteriales</taxon>
        <taxon>Corynebacteriaceae</taxon>
        <taxon>Corynebacterium</taxon>
    </lineage>
</organism>
<name>A0A854NER3_CORDP</name>
<comment type="caution">
    <text evidence="4">The sequence shown here is derived from an EMBL/GenBank/DDBJ whole genome shotgun (WGS) entry which is preliminary data.</text>
</comment>
<dbReference type="Proteomes" id="UP000197692">
    <property type="component" value="Unassembled WGS sequence"/>
</dbReference>
<dbReference type="GO" id="GO:0016758">
    <property type="term" value="F:hexosyltransferase activity"/>
    <property type="evidence" value="ECO:0007669"/>
    <property type="project" value="TreeGrafter"/>
</dbReference>
<dbReference type="PANTHER" id="PTHR45947">
    <property type="entry name" value="SULFOQUINOVOSYL TRANSFERASE SQD2"/>
    <property type="match status" value="1"/>
</dbReference>
<dbReference type="InterPro" id="IPR050194">
    <property type="entry name" value="Glycosyltransferase_grp1"/>
</dbReference>
<dbReference type="PANTHER" id="PTHR45947:SF3">
    <property type="entry name" value="SULFOQUINOVOSYL TRANSFERASE SQD2"/>
    <property type="match status" value="1"/>
</dbReference>
<sequence>MVDRGPAVKVAIVTESYLPNINGVTNSVLRIEEYAKAHGHEVLVIAPRICVNVIRTLPIGLPVGVEKRLRAFDPDVIHLASPYAFAARAAFIAQKMAVPCVAVYQTDVAAYQQHYHLTWLKNAHWSWMRAFHNRAALTLAPSTPAKEQLENHGIKNVQLWGRGVDTELFHPRPKNNPKKVVGYVGRLAPEKSVHRLAALNHRDDLEVVIVGDGILREQLERALPNARFLGQLRGEALAREYARFDVFVHTGDHETFGQTIQEAHASGVPVVAPRSGGPIDLITPANGVFITEGIEQAVDYVLAHDFDPRSTVVTWETVCSQLFAHYRDVVTLDNRGKGIIG</sequence>
<accession>A0A854NER3</accession>
<dbReference type="CDD" id="cd03814">
    <property type="entry name" value="GT4-like"/>
    <property type="match status" value="1"/>
</dbReference>
<evidence type="ECO:0000313" key="4">
    <source>
        <dbReference type="EMBL" id="OWM34490.1"/>
    </source>
</evidence>
<protein>
    <submittedName>
        <fullName evidence="4">Alpha-mannosyltransferase</fullName>
    </submittedName>
</protein>
<keyword evidence="1 4" id="KW-0328">Glycosyltransferase</keyword>
<dbReference type="EMBL" id="LSZF01000026">
    <property type="protein sequence ID" value="OWM34490.1"/>
    <property type="molecule type" value="Genomic_DNA"/>
</dbReference>
<dbReference type="SUPFAM" id="SSF53756">
    <property type="entry name" value="UDP-Glycosyltransferase/glycogen phosphorylase"/>
    <property type="match status" value="1"/>
</dbReference>
<dbReference type="Pfam" id="PF13692">
    <property type="entry name" value="Glyco_trans_1_4"/>
    <property type="match status" value="1"/>
</dbReference>
<evidence type="ECO:0000256" key="1">
    <source>
        <dbReference type="ARBA" id="ARBA00022676"/>
    </source>
</evidence>
<dbReference type="Gene3D" id="3.40.50.2000">
    <property type="entry name" value="Glycogen Phosphorylase B"/>
    <property type="match status" value="2"/>
</dbReference>
<evidence type="ECO:0000259" key="3">
    <source>
        <dbReference type="Pfam" id="PF13439"/>
    </source>
</evidence>
<dbReference type="Pfam" id="PF13439">
    <property type="entry name" value="Glyco_transf_4"/>
    <property type="match status" value="1"/>
</dbReference>
<dbReference type="InterPro" id="IPR028098">
    <property type="entry name" value="Glyco_trans_4-like_N"/>
</dbReference>
<feature type="domain" description="Glycosyltransferase subfamily 4-like N-terminal" evidence="3">
    <location>
        <begin position="21"/>
        <end position="167"/>
    </location>
</feature>
<dbReference type="GO" id="GO:1901137">
    <property type="term" value="P:carbohydrate derivative biosynthetic process"/>
    <property type="evidence" value="ECO:0007669"/>
    <property type="project" value="UniProtKB-ARBA"/>
</dbReference>
<dbReference type="GO" id="GO:1903509">
    <property type="term" value="P:liposaccharide metabolic process"/>
    <property type="evidence" value="ECO:0007669"/>
    <property type="project" value="UniProtKB-ARBA"/>
</dbReference>